<dbReference type="Gene3D" id="1.20.1050.90">
    <property type="entry name" value="RecF/RecN/SMC, N-terminal domain"/>
    <property type="match status" value="1"/>
</dbReference>
<evidence type="ECO:0000256" key="2">
    <source>
        <dbReference type="ARBA" id="ARBA00008016"/>
    </source>
</evidence>
<dbReference type="Pfam" id="PF02463">
    <property type="entry name" value="SMC_N"/>
    <property type="match status" value="1"/>
</dbReference>
<proteinExistence type="inferred from homology"/>
<dbReference type="SUPFAM" id="SSF52540">
    <property type="entry name" value="P-loop containing nucleoside triphosphate hydrolases"/>
    <property type="match status" value="1"/>
</dbReference>
<gene>
    <name evidence="12" type="primary">recF</name>
    <name evidence="15" type="ORF">BHF71_08025</name>
</gene>
<dbReference type="Gene3D" id="3.40.50.300">
    <property type="entry name" value="P-loop containing nucleotide triphosphate hydrolases"/>
    <property type="match status" value="1"/>
</dbReference>
<dbReference type="GO" id="GO:0006260">
    <property type="term" value="P:DNA replication"/>
    <property type="evidence" value="ECO:0007669"/>
    <property type="project" value="UniProtKB-UniRule"/>
</dbReference>
<keyword evidence="16" id="KW-1185">Reference proteome</keyword>
<reference evidence="15 16" key="1">
    <citation type="submission" date="2016-09" db="EMBL/GenBank/DDBJ databases">
        <title>Draft genome sequence for the type strain of Vulcanibacillus modesticaldus BR, a strictly anaerobic, moderately thermophilic, and nitrate-reducing bacterium from deep sea-hydrothermal vents of the Mid-Atlantic Ridge.</title>
        <authorList>
            <person name="Abin C.A."/>
            <person name="Hollibaugh J.T."/>
        </authorList>
    </citation>
    <scope>NUCLEOTIDE SEQUENCE [LARGE SCALE GENOMIC DNA]</scope>
    <source>
        <strain evidence="15 16">BR</strain>
    </source>
</reference>
<dbReference type="GO" id="GO:0005737">
    <property type="term" value="C:cytoplasm"/>
    <property type="evidence" value="ECO:0007669"/>
    <property type="project" value="UniProtKB-SubCell"/>
</dbReference>
<keyword evidence="7 12" id="KW-0227">DNA damage</keyword>
<evidence type="ECO:0000256" key="5">
    <source>
        <dbReference type="ARBA" id="ARBA00022705"/>
    </source>
</evidence>
<dbReference type="GO" id="GO:0009432">
    <property type="term" value="P:SOS response"/>
    <property type="evidence" value="ECO:0007669"/>
    <property type="project" value="UniProtKB-UniRule"/>
</dbReference>
<keyword evidence="4 12" id="KW-0963">Cytoplasm</keyword>
<dbReference type="PANTHER" id="PTHR32182">
    <property type="entry name" value="DNA REPLICATION AND REPAIR PROTEIN RECF"/>
    <property type="match status" value="1"/>
</dbReference>
<evidence type="ECO:0000256" key="8">
    <source>
        <dbReference type="ARBA" id="ARBA00022840"/>
    </source>
</evidence>
<dbReference type="OrthoDB" id="9803889at2"/>
<comment type="subcellular location">
    <subcellularLocation>
        <location evidence="1 12 13">Cytoplasm</location>
    </subcellularLocation>
</comment>
<dbReference type="PROSITE" id="PS00617">
    <property type="entry name" value="RECF_1"/>
    <property type="match status" value="1"/>
</dbReference>
<dbReference type="InterPro" id="IPR001238">
    <property type="entry name" value="DNA-binding_RecF"/>
</dbReference>
<dbReference type="InterPro" id="IPR042174">
    <property type="entry name" value="RecF_2"/>
</dbReference>
<dbReference type="PANTHER" id="PTHR32182:SF0">
    <property type="entry name" value="DNA REPLICATION AND REPAIR PROTEIN RECF"/>
    <property type="match status" value="1"/>
</dbReference>
<dbReference type="NCBIfam" id="TIGR00611">
    <property type="entry name" value="recf"/>
    <property type="match status" value="1"/>
</dbReference>
<keyword evidence="6 12" id="KW-0547">Nucleotide-binding</keyword>
<dbReference type="HAMAP" id="MF_00365">
    <property type="entry name" value="RecF"/>
    <property type="match status" value="1"/>
</dbReference>
<dbReference type="InterPro" id="IPR027417">
    <property type="entry name" value="P-loop_NTPase"/>
</dbReference>
<keyword evidence="11 12" id="KW-0742">SOS response</keyword>
<comment type="caution">
    <text evidence="15">The sequence shown here is derived from an EMBL/GenBank/DDBJ whole genome shotgun (WGS) entry which is preliminary data.</text>
</comment>
<evidence type="ECO:0000313" key="16">
    <source>
        <dbReference type="Proteomes" id="UP000243739"/>
    </source>
</evidence>
<keyword evidence="10 12" id="KW-0234">DNA repair</keyword>
<evidence type="ECO:0000256" key="10">
    <source>
        <dbReference type="ARBA" id="ARBA00023204"/>
    </source>
</evidence>
<dbReference type="GO" id="GO:0003697">
    <property type="term" value="F:single-stranded DNA binding"/>
    <property type="evidence" value="ECO:0007669"/>
    <property type="project" value="UniProtKB-UniRule"/>
</dbReference>
<keyword evidence="9 12" id="KW-0238">DNA-binding</keyword>
<dbReference type="GO" id="GO:0005524">
    <property type="term" value="F:ATP binding"/>
    <property type="evidence" value="ECO:0007669"/>
    <property type="project" value="UniProtKB-UniRule"/>
</dbReference>
<keyword evidence="5 12" id="KW-0235">DNA replication</keyword>
<comment type="similarity">
    <text evidence="2 12 13">Belongs to the RecF family.</text>
</comment>
<dbReference type="EMBL" id="MIJF01000017">
    <property type="protein sequence ID" value="OEF99631.1"/>
    <property type="molecule type" value="Genomic_DNA"/>
</dbReference>
<name>A0A1D2YVC8_9BACI</name>
<dbReference type="GO" id="GO:0000731">
    <property type="term" value="P:DNA synthesis involved in DNA repair"/>
    <property type="evidence" value="ECO:0007669"/>
    <property type="project" value="TreeGrafter"/>
</dbReference>
<evidence type="ECO:0000313" key="15">
    <source>
        <dbReference type="EMBL" id="OEF99631.1"/>
    </source>
</evidence>
<organism evidence="15 16">
    <name type="scientific">Vulcanibacillus modesticaldus</name>
    <dbReference type="NCBI Taxonomy" id="337097"/>
    <lineage>
        <taxon>Bacteria</taxon>
        <taxon>Bacillati</taxon>
        <taxon>Bacillota</taxon>
        <taxon>Bacilli</taxon>
        <taxon>Bacillales</taxon>
        <taxon>Bacillaceae</taxon>
        <taxon>Vulcanibacillus</taxon>
    </lineage>
</organism>
<comment type="function">
    <text evidence="12 13">The RecF protein is involved in DNA metabolism; it is required for DNA replication and normal SOS inducibility. RecF binds preferentially to single-stranded, linear DNA. It also seems to bind ATP.</text>
</comment>
<evidence type="ECO:0000256" key="12">
    <source>
        <dbReference type="HAMAP-Rule" id="MF_00365"/>
    </source>
</evidence>
<dbReference type="AlphaFoldDB" id="A0A1D2YVC8"/>
<feature type="domain" description="RecF/RecN/SMC N-terminal" evidence="14">
    <location>
        <begin position="2"/>
        <end position="347"/>
    </location>
</feature>
<feature type="binding site" evidence="12">
    <location>
        <begin position="30"/>
        <end position="37"/>
    </location>
    <ligand>
        <name>ATP</name>
        <dbReference type="ChEBI" id="CHEBI:30616"/>
    </ligand>
</feature>
<evidence type="ECO:0000256" key="3">
    <source>
        <dbReference type="ARBA" id="ARBA00020170"/>
    </source>
</evidence>
<sequence>MFIENLQLKNYRNYNDLDLSFDRQINIFQGNNAQGKTNILEALYLLALAKSHRTSKEKELIRWGNSFSVVKGSFKTRRGNLNLEVQLTPKGKKVKVNQLEKRKLSEYIGMLNVVMFGPEDLSLVKGSPQYRRKFLDIEIGQVSPSYLYHLSQYQKVIRHRNNYLKEITNSGENSVELLEIWDIQLIEHGTKVILKRINFLRQLEKWAKNIHSNITDNREVLSILYKSSLSLEDGSLRESDIMEQYKNNLLKLRQQEIYRGTTLIGPHRDDLEFFINQVDVQSFGSQGQQRTTALSLKLAEIELINEEVGEYPILLLDDVLSELDAIRQTQLIQTIEDKVQTIITTTSIDSIDINTLKRSALYHVEAGKVKIGN</sequence>
<evidence type="ECO:0000259" key="14">
    <source>
        <dbReference type="Pfam" id="PF02463"/>
    </source>
</evidence>
<dbReference type="InterPro" id="IPR003395">
    <property type="entry name" value="RecF/RecN/SMC_N"/>
</dbReference>
<dbReference type="Proteomes" id="UP000243739">
    <property type="component" value="Unassembled WGS sequence"/>
</dbReference>
<keyword evidence="8 12" id="KW-0067">ATP-binding</keyword>
<dbReference type="CDD" id="cd03242">
    <property type="entry name" value="ABC_RecF"/>
    <property type="match status" value="1"/>
</dbReference>
<evidence type="ECO:0000256" key="7">
    <source>
        <dbReference type="ARBA" id="ARBA00022763"/>
    </source>
</evidence>
<accession>A0A1D2YVC8</accession>
<dbReference type="RefSeq" id="WP_069656486.1">
    <property type="nucleotide sequence ID" value="NZ_MIJF01000017.1"/>
</dbReference>
<dbReference type="FunFam" id="1.20.1050.90:FF:000002">
    <property type="entry name" value="DNA replication and repair protein RecF"/>
    <property type="match status" value="1"/>
</dbReference>
<dbReference type="PROSITE" id="PS00618">
    <property type="entry name" value="RECF_2"/>
    <property type="match status" value="1"/>
</dbReference>
<dbReference type="InterPro" id="IPR018078">
    <property type="entry name" value="DNA-binding_RecF_CS"/>
</dbReference>
<protein>
    <recommendedName>
        <fullName evidence="3 12">DNA replication and repair protein RecF</fullName>
    </recommendedName>
</protein>
<evidence type="ECO:0000256" key="1">
    <source>
        <dbReference type="ARBA" id="ARBA00004496"/>
    </source>
</evidence>
<evidence type="ECO:0000256" key="4">
    <source>
        <dbReference type="ARBA" id="ARBA00022490"/>
    </source>
</evidence>
<evidence type="ECO:0000256" key="11">
    <source>
        <dbReference type="ARBA" id="ARBA00023236"/>
    </source>
</evidence>
<evidence type="ECO:0000256" key="9">
    <source>
        <dbReference type="ARBA" id="ARBA00023125"/>
    </source>
</evidence>
<evidence type="ECO:0000256" key="13">
    <source>
        <dbReference type="RuleBase" id="RU000578"/>
    </source>
</evidence>
<evidence type="ECO:0000256" key="6">
    <source>
        <dbReference type="ARBA" id="ARBA00022741"/>
    </source>
</evidence>
<dbReference type="GO" id="GO:0006302">
    <property type="term" value="P:double-strand break repair"/>
    <property type="evidence" value="ECO:0007669"/>
    <property type="project" value="TreeGrafter"/>
</dbReference>
<dbReference type="STRING" id="337097.BHF71_08025"/>